<dbReference type="InterPro" id="IPR017972">
    <property type="entry name" value="Cyt_P450_CS"/>
</dbReference>
<dbReference type="GO" id="GO:0005506">
    <property type="term" value="F:iron ion binding"/>
    <property type="evidence" value="ECO:0007669"/>
    <property type="project" value="InterPro"/>
</dbReference>
<dbReference type="OrthoDB" id="1470350at2759"/>
<evidence type="ECO:0000256" key="3">
    <source>
        <dbReference type="ARBA" id="ARBA00010617"/>
    </source>
</evidence>
<keyword evidence="10" id="KW-1185">Reference proteome</keyword>
<dbReference type="Pfam" id="PF00067">
    <property type="entry name" value="p450"/>
    <property type="match status" value="1"/>
</dbReference>
<comment type="cofactor">
    <cofactor evidence="1 7">
        <name>heme</name>
        <dbReference type="ChEBI" id="CHEBI:30413"/>
    </cofactor>
</comment>
<keyword evidence="5 8" id="KW-0560">Oxidoreductase</keyword>
<keyword evidence="4 7" id="KW-0479">Metal-binding</keyword>
<evidence type="ECO:0008006" key="11">
    <source>
        <dbReference type="Google" id="ProtNLM"/>
    </source>
</evidence>
<dbReference type="InterPro" id="IPR001128">
    <property type="entry name" value="Cyt_P450"/>
</dbReference>
<reference evidence="9 10" key="1">
    <citation type="journal article" date="2012" name="BMC Genomics">
        <title>Comparative genomics of the white-rot fungi, Phanerochaete carnosa and P. chrysosporium, to elucidate the genetic basis of the distinct wood types they colonize.</title>
        <authorList>
            <person name="Suzuki H."/>
            <person name="MacDonald J."/>
            <person name="Syed K."/>
            <person name="Salamov A."/>
            <person name="Hori C."/>
            <person name="Aerts A."/>
            <person name="Henrissat B."/>
            <person name="Wiebenga A."/>
            <person name="vanKuyk P.A."/>
            <person name="Barry K."/>
            <person name="Lindquist E."/>
            <person name="LaButti K."/>
            <person name="Lapidus A."/>
            <person name="Lucas S."/>
            <person name="Coutinho P."/>
            <person name="Gong Y."/>
            <person name="Samejima M."/>
            <person name="Mahadevan R."/>
            <person name="Abou-Zaid M."/>
            <person name="de Vries R.P."/>
            <person name="Igarashi K."/>
            <person name="Yadav J.S."/>
            <person name="Grigoriev I.V."/>
            <person name="Master E.R."/>
        </authorList>
    </citation>
    <scope>NUCLEOTIDE SEQUENCE [LARGE SCALE GENOMIC DNA]</scope>
    <source>
        <strain evidence="9 10">HHB-10118-sp</strain>
    </source>
</reference>
<dbReference type="InParanoid" id="K5W5A7"/>
<sequence length="504" mass="57287">MPGLSLESPDFLSLIWKGVLPSWVLYSAVKAVYNLYFHPLARFPGPKLAAASDWWQAYIEVFKAESLSKKLVKLHEEFGDIVRVAPNELHFAKPSAYHEIYNVKNRWDRDMKLYHIFADEVSTLTIPDYPTAKKRRDISIPLFSRKNVIEMQHLVQQCLDTTCENIDKHIKEGKSVNIYKAFRCCAVDIVFTICFARSMNATSEPDFSAPVIASLHAAMPVTVIFKHFPMIQKLVSMMPAWLLVNLRPELDGYAKMRKMLTDQVKEAKTNPQALADYHQPTIYHEFLKDPKNIPSDKSLRDEAVLFVNAGTDTASNTIIAGVLNILANPEILARLQQELVEAWPNLDNVPRFEQLEKLPYLTAVLKESLRTTHGVVQPMTRVVPKEGAQISGRFIPGGSVVGISNTFVHLNEDIFRDACAFKPERWLDSEGDLDTWLVAFSKGPRSCLGINLGWCELYMSIANLVRRYDLKLDGVGPSDWVWRDLYLPHFVGPDLMVKAQRRTV</sequence>
<dbReference type="KEGG" id="pco:PHACADRAFT_145790"/>
<evidence type="ECO:0000256" key="4">
    <source>
        <dbReference type="ARBA" id="ARBA00022723"/>
    </source>
</evidence>
<dbReference type="EMBL" id="JH930473">
    <property type="protein sequence ID" value="EKM54139.1"/>
    <property type="molecule type" value="Genomic_DNA"/>
</dbReference>
<keyword evidence="8" id="KW-0503">Monooxygenase</keyword>
<organism evidence="9 10">
    <name type="scientific">Phanerochaete carnosa (strain HHB-10118-sp)</name>
    <name type="common">White-rot fungus</name>
    <name type="synonym">Peniophora carnosa</name>
    <dbReference type="NCBI Taxonomy" id="650164"/>
    <lineage>
        <taxon>Eukaryota</taxon>
        <taxon>Fungi</taxon>
        <taxon>Dikarya</taxon>
        <taxon>Basidiomycota</taxon>
        <taxon>Agaricomycotina</taxon>
        <taxon>Agaricomycetes</taxon>
        <taxon>Polyporales</taxon>
        <taxon>Phanerochaetaceae</taxon>
        <taxon>Phanerochaete</taxon>
    </lineage>
</organism>
<dbReference type="Gene3D" id="1.10.630.10">
    <property type="entry name" value="Cytochrome P450"/>
    <property type="match status" value="1"/>
</dbReference>
<gene>
    <name evidence="9" type="ORF">PHACADRAFT_145790</name>
</gene>
<accession>K5W5A7</accession>
<comment type="pathway">
    <text evidence="2">Secondary metabolite biosynthesis.</text>
</comment>
<evidence type="ECO:0000256" key="7">
    <source>
        <dbReference type="PIRSR" id="PIRSR602401-1"/>
    </source>
</evidence>
<dbReference type="PRINTS" id="PR00385">
    <property type="entry name" value="P450"/>
</dbReference>
<evidence type="ECO:0000256" key="5">
    <source>
        <dbReference type="ARBA" id="ARBA00023002"/>
    </source>
</evidence>
<evidence type="ECO:0000256" key="1">
    <source>
        <dbReference type="ARBA" id="ARBA00001971"/>
    </source>
</evidence>
<dbReference type="InterPro" id="IPR036396">
    <property type="entry name" value="Cyt_P450_sf"/>
</dbReference>
<dbReference type="InterPro" id="IPR002401">
    <property type="entry name" value="Cyt_P450_E_grp-I"/>
</dbReference>
<keyword evidence="7 8" id="KW-0349">Heme</keyword>
<protein>
    <recommendedName>
        <fullName evidence="11">Cytochrome P450</fullName>
    </recommendedName>
</protein>
<dbReference type="CDD" id="cd11062">
    <property type="entry name" value="CYP58-like"/>
    <property type="match status" value="1"/>
</dbReference>
<evidence type="ECO:0000313" key="10">
    <source>
        <dbReference type="Proteomes" id="UP000008370"/>
    </source>
</evidence>
<evidence type="ECO:0000313" key="9">
    <source>
        <dbReference type="EMBL" id="EKM54139.1"/>
    </source>
</evidence>
<dbReference type="SUPFAM" id="SSF48264">
    <property type="entry name" value="Cytochrome P450"/>
    <property type="match status" value="1"/>
</dbReference>
<dbReference type="PANTHER" id="PTHR24305:SF157">
    <property type="entry name" value="N-ACETYLTRYPTOPHAN 6-HYDROXYLASE IVOC-RELATED"/>
    <property type="match status" value="1"/>
</dbReference>
<dbReference type="PROSITE" id="PS00086">
    <property type="entry name" value="CYTOCHROME_P450"/>
    <property type="match status" value="1"/>
</dbReference>
<dbReference type="HOGENOM" id="CLU_001570_14_4_1"/>
<dbReference type="GO" id="GO:0020037">
    <property type="term" value="F:heme binding"/>
    <property type="evidence" value="ECO:0007669"/>
    <property type="project" value="InterPro"/>
</dbReference>
<evidence type="ECO:0000256" key="6">
    <source>
        <dbReference type="ARBA" id="ARBA00023004"/>
    </source>
</evidence>
<dbReference type="InterPro" id="IPR050121">
    <property type="entry name" value="Cytochrome_P450_monoxygenase"/>
</dbReference>
<feature type="binding site" description="axial binding residue" evidence="7">
    <location>
        <position position="447"/>
    </location>
    <ligand>
        <name>heme</name>
        <dbReference type="ChEBI" id="CHEBI:30413"/>
    </ligand>
    <ligandPart>
        <name>Fe</name>
        <dbReference type="ChEBI" id="CHEBI:18248"/>
    </ligandPart>
</feature>
<dbReference type="PRINTS" id="PR00463">
    <property type="entry name" value="EP450I"/>
</dbReference>
<dbReference type="GO" id="GO:0016705">
    <property type="term" value="F:oxidoreductase activity, acting on paired donors, with incorporation or reduction of molecular oxygen"/>
    <property type="evidence" value="ECO:0007669"/>
    <property type="project" value="InterPro"/>
</dbReference>
<evidence type="ECO:0000256" key="2">
    <source>
        <dbReference type="ARBA" id="ARBA00005179"/>
    </source>
</evidence>
<proteinExistence type="inferred from homology"/>
<dbReference type="Proteomes" id="UP000008370">
    <property type="component" value="Unassembled WGS sequence"/>
</dbReference>
<dbReference type="GO" id="GO:0004497">
    <property type="term" value="F:monooxygenase activity"/>
    <property type="evidence" value="ECO:0007669"/>
    <property type="project" value="UniProtKB-KW"/>
</dbReference>
<dbReference type="GeneID" id="18908674"/>
<name>K5W5A7_PHACS</name>
<comment type="similarity">
    <text evidence="3 8">Belongs to the cytochrome P450 family.</text>
</comment>
<evidence type="ECO:0000256" key="8">
    <source>
        <dbReference type="RuleBase" id="RU000461"/>
    </source>
</evidence>
<dbReference type="AlphaFoldDB" id="K5W5A7"/>
<keyword evidence="6 7" id="KW-0408">Iron</keyword>
<dbReference type="PANTHER" id="PTHR24305">
    <property type="entry name" value="CYTOCHROME P450"/>
    <property type="match status" value="1"/>
</dbReference>
<dbReference type="RefSeq" id="XP_007396840.1">
    <property type="nucleotide sequence ID" value="XM_007396778.1"/>
</dbReference>